<organism evidence="1 2">
    <name type="scientific">Rhabditophanes sp. KR3021</name>
    <dbReference type="NCBI Taxonomy" id="114890"/>
    <lineage>
        <taxon>Eukaryota</taxon>
        <taxon>Metazoa</taxon>
        <taxon>Ecdysozoa</taxon>
        <taxon>Nematoda</taxon>
        <taxon>Chromadorea</taxon>
        <taxon>Rhabditida</taxon>
        <taxon>Tylenchina</taxon>
        <taxon>Panagrolaimomorpha</taxon>
        <taxon>Strongyloidoidea</taxon>
        <taxon>Alloionematidae</taxon>
        <taxon>Rhabditophanes</taxon>
    </lineage>
</organism>
<reference evidence="2" key="1">
    <citation type="submission" date="2016-11" db="UniProtKB">
        <authorList>
            <consortium name="WormBaseParasite"/>
        </authorList>
    </citation>
    <scope>IDENTIFICATION</scope>
    <source>
        <strain evidence="2">KR3021</strain>
    </source>
</reference>
<evidence type="ECO:0000313" key="1">
    <source>
        <dbReference type="Proteomes" id="UP000095286"/>
    </source>
</evidence>
<accession>A0AC35U1R6</accession>
<name>A0AC35U1R6_9BILA</name>
<dbReference type="Proteomes" id="UP000095286">
    <property type="component" value="Unplaced"/>
</dbReference>
<proteinExistence type="predicted"/>
<sequence>MSMRKYGNDELYDGQYILPSAPAMSDVYQMSESKDKVAMPKVNNNFPETMAWCANVMEHVNALQNRITLLNARRRPVGSDRAAQKMFCQLTEIHGETHGRITKVDHDRDYYDSFQDKIDQIREARQAIDVLRDEHKKEEYARKTAQHQLLQQQKTKKISDLRKMKEVMLLQHRQQCLQRFGIMEPNNFQIAGNYPQNHVSSNGNQYNQMPPNFDPRFAEYENRNSYNYGPQGAYPPHPQQQMWQQPPTQNEPKFEGNGEVNRVAQFPVRNDQLGFHNQAQPNNSSPLTVGPSGNFYQNGPQYAAQRVEGNFGVNEDLRQNGTIQHQPMVNGQTQHQAVANGQIQEHVNNGLENQIPGNAPKEQLLAQIIHQQPLPQNIHQQPQHNNHQQPHPPVQQLQSLPQNIQPPPVQSNEDTDLISFD</sequence>
<protein>
    <submittedName>
        <fullName evidence="2">Hrs_helical domain-containing protein</fullName>
    </submittedName>
</protein>
<dbReference type="WBParaSite" id="RSKR_0000683000.1">
    <property type="protein sequence ID" value="RSKR_0000683000.1"/>
    <property type="gene ID" value="RSKR_0000683000"/>
</dbReference>
<evidence type="ECO:0000313" key="2">
    <source>
        <dbReference type="WBParaSite" id="RSKR_0000683000.1"/>
    </source>
</evidence>